<dbReference type="EC" id="5.4.99.18" evidence="3 4"/>
<dbReference type="AlphaFoldDB" id="A0A2M7LKG8"/>
<feature type="domain" description="PurE" evidence="6">
    <location>
        <begin position="4"/>
        <end position="153"/>
    </location>
</feature>
<dbReference type="UniPathway" id="UPA00074">
    <property type="reaction ID" value="UER00943"/>
</dbReference>
<evidence type="ECO:0000259" key="6">
    <source>
        <dbReference type="SMART" id="SM01001"/>
    </source>
</evidence>
<keyword evidence="2 3" id="KW-0413">Isomerase</keyword>
<feature type="binding site" evidence="3 5">
    <location>
        <position position="12"/>
    </location>
    <ligand>
        <name>substrate</name>
    </ligand>
</feature>
<dbReference type="GO" id="GO:0006189">
    <property type="term" value="P:'de novo' IMP biosynthetic process"/>
    <property type="evidence" value="ECO:0007669"/>
    <property type="project" value="UniProtKB-UniRule"/>
</dbReference>
<evidence type="ECO:0000256" key="5">
    <source>
        <dbReference type="PIRSR" id="PIRSR001338-1"/>
    </source>
</evidence>
<evidence type="ECO:0000256" key="3">
    <source>
        <dbReference type="HAMAP-Rule" id="MF_01929"/>
    </source>
</evidence>
<dbReference type="NCBIfam" id="TIGR01162">
    <property type="entry name" value="purE"/>
    <property type="match status" value="1"/>
</dbReference>
<protein>
    <recommendedName>
        <fullName evidence="3 4">N5-carboxyaminoimidazole ribonucleotide mutase</fullName>
        <shortName evidence="3 4">N5-CAIR mutase</shortName>
        <ecNumber evidence="3 4">5.4.99.18</ecNumber>
    </recommendedName>
    <alternativeName>
        <fullName evidence="3">5-(carboxyamino)imidazole ribonucleotide mutase</fullName>
    </alternativeName>
</protein>
<proteinExistence type="inferred from homology"/>
<dbReference type="SUPFAM" id="SSF52255">
    <property type="entry name" value="N5-CAIR mutase (phosphoribosylaminoimidazole carboxylase, PurE)"/>
    <property type="match status" value="1"/>
</dbReference>
<dbReference type="InterPro" id="IPR033747">
    <property type="entry name" value="PurE_ClassI"/>
</dbReference>
<feature type="binding site" evidence="3 5">
    <location>
        <position position="42"/>
    </location>
    <ligand>
        <name>substrate</name>
    </ligand>
</feature>
<gene>
    <name evidence="3 7" type="primary">purE</name>
    <name evidence="7" type="ORF">COZ40_02510</name>
</gene>
<comment type="similarity">
    <text evidence="3">Belongs to the AIR carboxylase family. Class I subfamily.</text>
</comment>
<dbReference type="GO" id="GO:0034023">
    <property type="term" value="F:5-(carboxyamino)imidazole ribonucleotide mutase activity"/>
    <property type="evidence" value="ECO:0007669"/>
    <property type="project" value="UniProtKB-UniRule"/>
</dbReference>
<keyword evidence="1 3" id="KW-0658">Purine biosynthesis</keyword>
<evidence type="ECO:0000313" key="7">
    <source>
        <dbReference type="EMBL" id="PIX68586.1"/>
    </source>
</evidence>
<dbReference type="EMBL" id="PFJH01000103">
    <property type="protein sequence ID" value="PIX68586.1"/>
    <property type="molecule type" value="Genomic_DNA"/>
</dbReference>
<comment type="function">
    <text evidence="3 4">Catalyzes the conversion of N5-carboxyaminoimidazole ribonucleotide (N5-CAIR) to 4-carboxy-5-aminoimidazole ribonucleotide (CAIR).</text>
</comment>
<reference evidence="8" key="1">
    <citation type="submission" date="2017-09" db="EMBL/GenBank/DDBJ databases">
        <title>Depth-based differentiation of microbial function through sediment-hosted aquifers and enrichment of novel symbionts in the deep terrestrial subsurface.</title>
        <authorList>
            <person name="Probst A.J."/>
            <person name="Ladd B."/>
            <person name="Jarett J.K."/>
            <person name="Geller-Mcgrath D.E."/>
            <person name="Sieber C.M.K."/>
            <person name="Emerson J.B."/>
            <person name="Anantharaman K."/>
            <person name="Thomas B.C."/>
            <person name="Malmstrom R."/>
            <person name="Stieglmeier M."/>
            <person name="Klingl A."/>
            <person name="Woyke T."/>
            <person name="Ryan C.M."/>
            <person name="Banfield J.F."/>
        </authorList>
    </citation>
    <scope>NUCLEOTIDE SEQUENCE [LARGE SCALE GENOMIC DNA]</scope>
</reference>
<evidence type="ECO:0000313" key="8">
    <source>
        <dbReference type="Proteomes" id="UP000228500"/>
    </source>
</evidence>
<dbReference type="HAMAP" id="MF_01929">
    <property type="entry name" value="PurE_classI"/>
    <property type="match status" value="1"/>
</dbReference>
<evidence type="ECO:0000256" key="4">
    <source>
        <dbReference type="PIRNR" id="PIRNR001338"/>
    </source>
</evidence>
<name>A0A2M7LKG8_9BACT</name>
<dbReference type="Gene3D" id="3.40.50.1970">
    <property type="match status" value="1"/>
</dbReference>
<dbReference type="InterPro" id="IPR024694">
    <property type="entry name" value="PurE_prokaryotes"/>
</dbReference>
<evidence type="ECO:0000256" key="2">
    <source>
        <dbReference type="ARBA" id="ARBA00023235"/>
    </source>
</evidence>
<dbReference type="Pfam" id="PF00731">
    <property type="entry name" value="AIRC"/>
    <property type="match status" value="1"/>
</dbReference>
<comment type="catalytic activity">
    <reaction evidence="3 4">
        <text>5-carboxyamino-1-(5-phospho-D-ribosyl)imidazole + H(+) = 5-amino-1-(5-phospho-D-ribosyl)imidazole-4-carboxylate</text>
        <dbReference type="Rhea" id="RHEA:13193"/>
        <dbReference type="ChEBI" id="CHEBI:15378"/>
        <dbReference type="ChEBI" id="CHEBI:58730"/>
        <dbReference type="ChEBI" id="CHEBI:77657"/>
        <dbReference type="EC" id="5.4.99.18"/>
    </reaction>
</comment>
<comment type="pathway">
    <text evidence="3 4">Purine metabolism; IMP biosynthesis via de novo pathway; 5-amino-1-(5-phospho-D-ribosyl)imidazole-4-carboxylate from 5-amino-1-(5-phospho-D-ribosyl)imidazole (N5-CAIR route): step 2/2.</text>
</comment>
<dbReference type="Proteomes" id="UP000228500">
    <property type="component" value="Unassembled WGS sequence"/>
</dbReference>
<dbReference type="PIRSF" id="PIRSF001338">
    <property type="entry name" value="AIR_carboxylase"/>
    <property type="match status" value="1"/>
</dbReference>
<evidence type="ECO:0000256" key="1">
    <source>
        <dbReference type="ARBA" id="ARBA00022755"/>
    </source>
</evidence>
<sequence length="177" mass="18918">MKNPTVGIVMGSDSDLPVVKGALEVLEHFNVSFEALILSAHRTPAETVDYAKSLIKRGVKVVITAAGGAAHLAGIIAAHTTIPVIGIPIKTSTLNGIDSLYSIVQMPPGVPVATVGINSAKNAALLAIEMLAIENKDLQKKLITYKKTQNDDVVNKSKKLQKTGYKEYLKVMEQKKS</sequence>
<organism evidence="7 8">
    <name type="scientific">Candidatus Roizmanbacteria bacterium CG_4_10_14_3_um_filter_39_13</name>
    <dbReference type="NCBI Taxonomy" id="1974831"/>
    <lineage>
        <taxon>Bacteria</taxon>
        <taxon>Candidatus Roizmaniibacteriota</taxon>
    </lineage>
</organism>
<feature type="binding site" evidence="3 5">
    <location>
        <position position="15"/>
    </location>
    <ligand>
        <name>substrate</name>
    </ligand>
</feature>
<dbReference type="InterPro" id="IPR000031">
    <property type="entry name" value="PurE_dom"/>
</dbReference>
<accession>A0A2M7LKG8</accession>
<dbReference type="SMART" id="SM01001">
    <property type="entry name" value="AIRC"/>
    <property type="match status" value="1"/>
</dbReference>
<dbReference type="PANTHER" id="PTHR23046">
    <property type="entry name" value="PHOSPHORIBOSYLAMINOIMIDAZOLE CARBOXYLASE CATALYTIC SUBUNIT"/>
    <property type="match status" value="1"/>
</dbReference>
<dbReference type="PANTHER" id="PTHR23046:SF2">
    <property type="entry name" value="PHOSPHORIBOSYLAMINOIMIDAZOLE CARBOXYLASE"/>
    <property type="match status" value="1"/>
</dbReference>
<comment type="caution">
    <text evidence="7">The sequence shown here is derived from an EMBL/GenBank/DDBJ whole genome shotgun (WGS) entry which is preliminary data.</text>
</comment>